<gene>
    <name evidence="2" type="ORF">PMYSY11_0819</name>
</gene>
<evidence type="ECO:0000256" key="1">
    <source>
        <dbReference type="SAM" id="Phobius"/>
    </source>
</evidence>
<keyword evidence="1" id="KW-1133">Transmembrane helix</keyword>
<accession>A0A653DZQ7</accession>
<keyword evidence="1" id="KW-0472">Membrane</keyword>
<organism evidence="2">
    <name type="scientific">Pseudomonas marincola</name>
    <dbReference type="NCBI Taxonomy" id="437900"/>
    <lineage>
        <taxon>Bacteria</taxon>
        <taxon>Pseudomonadati</taxon>
        <taxon>Pseudomonadota</taxon>
        <taxon>Gammaproteobacteria</taxon>
        <taxon>Pseudomonadales</taxon>
        <taxon>Pseudomonadaceae</taxon>
        <taxon>Pseudomonas</taxon>
    </lineage>
</organism>
<name>A0A653DZQ7_9PSED</name>
<evidence type="ECO:0000313" key="2">
    <source>
        <dbReference type="EMBL" id="VEV95866.1"/>
    </source>
</evidence>
<reference evidence="2" key="1">
    <citation type="submission" date="2019-02" db="EMBL/GenBank/DDBJ databases">
        <authorList>
            <consortium name="Genoscope - CEA"/>
            <person name="William W."/>
        </authorList>
    </citation>
    <scope>NUCLEOTIDE SEQUENCE [LARGE SCALE GENOMIC DNA]</scope>
    <source>
        <strain evidence="2">YSy11</strain>
    </source>
</reference>
<sequence>MRVELLNARQQAARQFFGGKLFSGESAGDLGQIHLMHAGRFPLLDDFRNEVQAVFYGWRNLLIRFAMIFFGYFVGSQALSRFERVSQRLNARGIDCLHLVDESEDAVECLCSLRNFAVIQA</sequence>
<dbReference type="EMBL" id="LR215729">
    <property type="protein sequence ID" value="VEV95866.1"/>
    <property type="molecule type" value="Genomic_DNA"/>
</dbReference>
<protein>
    <submittedName>
        <fullName evidence="2">Uncharacterized protein</fullName>
    </submittedName>
</protein>
<dbReference type="AlphaFoldDB" id="A0A653DZQ7"/>
<feature type="transmembrane region" description="Helical" evidence="1">
    <location>
        <begin position="61"/>
        <end position="79"/>
    </location>
</feature>
<keyword evidence="1" id="KW-0812">Transmembrane</keyword>
<proteinExistence type="predicted"/>